<proteinExistence type="predicted"/>
<accession>A0A2T4JNK2</accession>
<keyword evidence="3" id="KW-1185">Reference proteome</keyword>
<dbReference type="RefSeq" id="WP_107665984.1">
    <property type="nucleotide sequence ID" value="NZ_PZKG01000246.1"/>
</dbReference>
<keyword evidence="1" id="KW-1133">Transmembrane helix</keyword>
<evidence type="ECO:0000313" key="2">
    <source>
        <dbReference type="EMBL" id="PTE19492.1"/>
    </source>
</evidence>
<reference evidence="2 3" key="1">
    <citation type="submission" date="2018-03" db="EMBL/GenBank/DDBJ databases">
        <title>Cereibacter changlensis.</title>
        <authorList>
            <person name="Meyer T.E."/>
            <person name="Miller S."/>
            <person name="Lodha T."/>
            <person name="Gandham S."/>
            <person name="Chintalapati S."/>
            <person name="Chintalapati V.R."/>
        </authorList>
    </citation>
    <scope>NUCLEOTIDE SEQUENCE [LARGE SCALE GENOMIC DNA]</scope>
    <source>
        <strain evidence="2 3">JA139</strain>
    </source>
</reference>
<organism evidence="2 3">
    <name type="scientific">Cereibacter changlensis JA139</name>
    <dbReference type="NCBI Taxonomy" id="1188249"/>
    <lineage>
        <taxon>Bacteria</taxon>
        <taxon>Pseudomonadati</taxon>
        <taxon>Pseudomonadota</taxon>
        <taxon>Alphaproteobacteria</taxon>
        <taxon>Rhodobacterales</taxon>
        <taxon>Paracoccaceae</taxon>
        <taxon>Cereibacter</taxon>
    </lineage>
</organism>
<protein>
    <submittedName>
        <fullName evidence="2">Uncharacterized protein</fullName>
    </submittedName>
</protein>
<keyword evidence="1" id="KW-0472">Membrane</keyword>
<evidence type="ECO:0000313" key="3">
    <source>
        <dbReference type="Proteomes" id="UP000241010"/>
    </source>
</evidence>
<comment type="caution">
    <text evidence="2">The sequence shown here is derived from an EMBL/GenBank/DDBJ whole genome shotgun (WGS) entry which is preliminary data.</text>
</comment>
<dbReference type="EMBL" id="PZKG01000246">
    <property type="protein sequence ID" value="PTE19492.1"/>
    <property type="molecule type" value="Genomic_DNA"/>
</dbReference>
<dbReference type="AlphaFoldDB" id="A0A2T4JNK2"/>
<dbReference type="OrthoDB" id="9759476at2"/>
<evidence type="ECO:0000256" key="1">
    <source>
        <dbReference type="SAM" id="Phobius"/>
    </source>
</evidence>
<name>A0A2T4JNK2_9RHOB</name>
<keyword evidence="1" id="KW-0812">Transmembrane</keyword>
<sequence length="60" mass="6148">MRIILVITASVLVVITAGVVGLLHGGWSGMSTSAFVTFALIYVLGISLLLARAGDGTDDD</sequence>
<feature type="transmembrane region" description="Helical" evidence="1">
    <location>
        <begin position="33"/>
        <end position="51"/>
    </location>
</feature>
<dbReference type="Proteomes" id="UP000241010">
    <property type="component" value="Unassembled WGS sequence"/>
</dbReference>
<gene>
    <name evidence="2" type="ORF">C5F48_22650</name>
</gene>